<reference evidence="1" key="1">
    <citation type="submission" date="2021-11" db="EMBL/GenBank/DDBJ databases">
        <title>BS-T2-15 a new species belonging to the Comamonadaceae family isolated from the soil of a French oak forest.</title>
        <authorList>
            <person name="Mieszkin S."/>
            <person name="Alain K."/>
        </authorList>
    </citation>
    <scope>NUCLEOTIDE SEQUENCE</scope>
    <source>
        <strain evidence="1">BS-T2-15</strain>
    </source>
</reference>
<evidence type="ECO:0000313" key="1">
    <source>
        <dbReference type="EMBL" id="MCK9687946.1"/>
    </source>
</evidence>
<keyword evidence="2" id="KW-1185">Reference proteome</keyword>
<name>A0A9X2C1U1_9BURK</name>
<dbReference type="Proteomes" id="UP001139353">
    <property type="component" value="Unassembled WGS sequence"/>
</dbReference>
<dbReference type="AlphaFoldDB" id="A0A9X2C1U1"/>
<comment type="caution">
    <text evidence="1">The sequence shown here is derived from an EMBL/GenBank/DDBJ whole genome shotgun (WGS) entry which is preliminary data.</text>
</comment>
<protein>
    <submittedName>
        <fullName evidence="1">Uncharacterized protein</fullName>
    </submittedName>
</protein>
<sequence length="53" mass="5368">MKTALELLQSYQDNIQSPGVAAALFAEDGDTSLAGVGSMCAQSHGSTGHASRS</sequence>
<gene>
    <name evidence="1" type="ORF">LPC04_19755</name>
</gene>
<evidence type="ECO:0000313" key="2">
    <source>
        <dbReference type="Proteomes" id="UP001139353"/>
    </source>
</evidence>
<dbReference type="EMBL" id="JAJLJH010000006">
    <property type="protein sequence ID" value="MCK9687946.1"/>
    <property type="molecule type" value="Genomic_DNA"/>
</dbReference>
<proteinExistence type="predicted"/>
<dbReference type="RefSeq" id="WP_275683989.1">
    <property type="nucleotide sequence ID" value="NZ_JAJLJH010000006.1"/>
</dbReference>
<accession>A0A9X2C1U1</accession>
<organism evidence="1 2">
    <name type="scientific">Scleromatobacter humisilvae</name>
    <dbReference type="NCBI Taxonomy" id="2897159"/>
    <lineage>
        <taxon>Bacteria</taxon>
        <taxon>Pseudomonadati</taxon>
        <taxon>Pseudomonadota</taxon>
        <taxon>Betaproteobacteria</taxon>
        <taxon>Burkholderiales</taxon>
        <taxon>Sphaerotilaceae</taxon>
        <taxon>Scleromatobacter</taxon>
    </lineage>
</organism>